<organism evidence="2">
    <name type="scientific">Coccidioides immitis RMSCC 2394</name>
    <dbReference type="NCBI Taxonomy" id="404692"/>
    <lineage>
        <taxon>Eukaryota</taxon>
        <taxon>Fungi</taxon>
        <taxon>Dikarya</taxon>
        <taxon>Ascomycota</taxon>
        <taxon>Pezizomycotina</taxon>
        <taxon>Eurotiomycetes</taxon>
        <taxon>Eurotiomycetidae</taxon>
        <taxon>Onygenales</taxon>
        <taxon>Onygenaceae</taxon>
        <taxon>Coccidioides</taxon>
    </lineage>
</organism>
<reference evidence="2" key="1">
    <citation type="submission" date="2006-10" db="EMBL/GenBank/DDBJ databases">
        <title>The Genome Sequence of Coccidioides immitis RMSCC 2394.</title>
        <authorList>
            <consortium name="Coccidioides Genome Resources Consortium"/>
            <consortium name="The Broad Institute Genome Sequencing Platform"/>
            <person name="Henn M.R."/>
            <person name="Jaffe D."/>
            <person name="DeCaprio D."/>
            <person name="Kodira C."/>
            <person name="Young S."/>
            <person name="Butler J."/>
            <person name="Alvarez P."/>
            <person name="Gnerre S."/>
            <person name="Grabherr M."/>
            <person name="Kleber M."/>
            <person name="Mauceli E."/>
            <person name="Brockman W."/>
            <person name="LaButti K."/>
            <person name="Sykes S."/>
            <person name="Crawford M."/>
            <person name="Koehrsen M."/>
            <person name="Engels R."/>
            <person name="Montgomery P."/>
            <person name="Pearson M."/>
            <person name="Howarth C."/>
            <person name="Larson L."/>
            <person name="White J."/>
            <person name="Ledlie T."/>
            <person name="Zeng Q."/>
            <person name="Yandava C."/>
            <person name="Alvarado L."/>
            <person name="O'Leary S."/>
            <person name="Lewis M.L."/>
            <person name="Orsborn K."/>
            <person name="Galgiani J."/>
            <person name="Lander E."/>
            <person name="Nusbaum C."/>
            <person name="Galagan J."/>
            <person name="Birren B."/>
        </authorList>
    </citation>
    <scope>NUCLEOTIDE SEQUENCE</scope>
    <source>
        <strain evidence="2">RMSCC 2394</strain>
    </source>
</reference>
<name>A0A0J6Y357_COCIT</name>
<dbReference type="AlphaFoldDB" id="A0A0J6Y357"/>
<feature type="compositionally biased region" description="Polar residues" evidence="1">
    <location>
        <begin position="32"/>
        <end position="48"/>
    </location>
</feature>
<gene>
    <name evidence="2" type="ORF">CIRG_01584</name>
</gene>
<dbReference type="Proteomes" id="UP000054565">
    <property type="component" value="Unassembled WGS sequence"/>
</dbReference>
<feature type="region of interest" description="Disordered" evidence="1">
    <location>
        <begin position="1"/>
        <end position="49"/>
    </location>
</feature>
<accession>A0A0J6Y357</accession>
<protein>
    <submittedName>
        <fullName evidence="2">Uncharacterized protein</fullName>
    </submittedName>
</protein>
<dbReference type="EMBL" id="DS028093">
    <property type="protein sequence ID" value="KMP01444.1"/>
    <property type="molecule type" value="Genomic_DNA"/>
</dbReference>
<evidence type="ECO:0000313" key="2">
    <source>
        <dbReference type="EMBL" id="KMP01444.1"/>
    </source>
</evidence>
<evidence type="ECO:0000256" key="1">
    <source>
        <dbReference type="SAM" id="MobiDB-lite"/>
    </source>
</evidence>
<feature type="compositionally biased region" description="Basic residues" evidence="1">
    <location>
        <begin position="14"/>
        <end position="24"/>
    </location>
</feature>
<sequence length="111" mass="12912">MRRNSRKGQQYQAKRLKSRKFKLRQHAEKTNGYRNSQPTEDASFNRDNIGQAYGGETDGILSAPAHPNPMRRVGDIRDIILWSSAIERKFWCPRFVLQMRIGALDLDHKGR</sequence>
<proteinExistence type="predicted"/>